<dbReference type="EMBL" id="GGEC01008918">
    <property type="protein sequence ID" value="MBW89401.1"/>
    <property type="molecule type" value="Transcribed_RNA"/>
</dbReference>
<dbReference type="EMBL" id="GGEC01008917">
    <property type="protein sequence ID" value="MBW89400.1"/>
    <property type="molecule type" value="Transcribed_RNA"/>
</dbReference>
<organism evidence="1">
    <name type="scientific">Rhizophora mucronata</name>
    <name type="common">Asiatic mangrove</name>
    <dbReference type="NCBI Taxonomy" id="61149"/>
    <lineage>
        <taxon>Eukaryota</taxon>
        <taxon>Viridiplantae</taxon>
        <taxon>Streptophyta</taxon>
        <taxon>Embryophyta</taxon>
        <taxon>Tracheophyta</taxon>
        <taxon>Spermatophyta</taxon>
        <taxon>Magnoliopsida</taxon>
        <taxon>eudicotyledons</taxon>
        <taxon>Gunneridae</taxon>
        <taxon>Pentapetalae</taxon>
        <taxon>rosids</taxon>
        <taxon>fabids</taxon>
        <taxon>Malpighiales</taxon>
        <taxon>Rhizophoraceae</taxon>
        <taxon>Rhizophora</taxon>
    </lineage>
</organism>
<sequence length="54" mass="6460">MHWWLTLLMNHAKFKYPAWYKPTMASYRPPVTKKKLTYQKDGSLSESSFVNSHQ</sequence>
<protein>
    <submittedName>
        <fullName evidence="1">Uncharacterized protein MANES_04G031200</fullName>
    </submittedName>
</protein>
<reference evidence="1" key="1">
    <citation type="submission" date="2018-02" db="EMBL/GenBank/DDBJ databases">
        <title>Rhizophora mucronata_Transcriptome.</title>
        <authorList>
            <person name="Meera S.P."/>
            <person name="Sreeshan A."/>
            <person name="Augustine A."/>
        </authorList>
    </citation>
    <scope>NUCLEOTIDE SEQUENCE</scope>
    <source>
        <tissue evidence="1">Leaf</tissue>
    </source>
</reference>
<proteinExistence type="predicted"/>
<evidence type="ECO:0000313" key="1">
    <source>
        <dbReference type="EMBL" id="MBW89400.1"/>
    </source>
</evidence>
<accession>A0A2P2J7G2</accession>
<dbReference type="AlphaFoldDB" id="A0A2P2J7G2"/>
<name>A0A2P2J7G2_RHIMU</name>